<reference evidence="3" key="1">
    <citation type="submission" date="2023-07" db="EMBL/GenBank/DDBJ databases">
        <title>Conexibacter stalactiti sp. nov., isolated from stalactites in a lava cave and emended description of the genus Conexibacter.</title>
        <authorList>
            <person name="Lee S.D."/>
        </authorList>
    </citation>
    <scope>NUCLEOTIDE SEQUENCE [LARGE SCALE GENOMIC DNA]</scope>
    <source>
        <strain evidence="3">KCTC 39840</strain>
    </source>
</reference>
<evidence type="ECO:0000313" key="3">
    <source>
        <dbReference type="Proteomes" id="UP001284601"/>
    </source>
</evidence>
<dbReference type="Proteomes" id="UP001284601">
    <property type="component" value="Unassembled WGS sequence"/>
</dbReference>
<name>A0ABU4HV30_9ACTN</name>
<reference evidence="2 3" key="2">
    <citation type="submission" date="2023-10" db="EMBL/GenBank/DDBJ databases">
        <authorList>
            <person name="Han X.F."/>
        </authorList>
    </citation>
    <scope>NUCLEOTIDE SEQUENCE [LARGE SCALE GENOMIC DNA]</scope>
    <source>
        <strain evidence="2 3">KCTC 39840</strain>
    </source>
</reference>
<dbReference type="EMBL" id="JAWSTH010000077">
    <property type="protein sequence ID" value="MDW5597166.1"/>
    <property type="molecule type" value="Genomic_DNA"/>
</dbReference>
<keyword evidence="3" id="KW-1185">Reference proteome</keyword>
<protein>
    <submittedName>
        <fullName evidence="2">STAS-like domain-containing protein</fullName>
    </submittedName>
</protein>
<dbReference type="InterPro" id="IPR025474">
    <property type="entry name" value="DUF4325"/>
</dbReference>
<accession>A0ABU4HV30</accession>
<feature type="domain" description="DUF4325" evidence="1">
    <location>
        <begin position="21"/>
        <end position="60"/>
    </location>
</feature>
<dbReference type="RefSeq" id="WP_318599631.1">
    <property type="nucleotide sequence ID" value="NZ_JAWSTH010000077.1"/>
</dbReference>
<evidence type="ECO:0000259" key="1">
    <source>
        <dbReference type="Pfam" id="PF14213"/>
    </source>
</evidence>
<comment type="caution">
    <text evidence="2">The sequence shown here is derived from an EMBL/GenBank/DDBJ whole genome shotgun (WGS) entry which is preliminary data.</text>
</comment>
<sequence>MSTTLRPAEIFGPGLVGRSVATPLREDVERRLAAGESVVLDFTGVMGISPSFADELLAKLPVDAWDEGRVQMIHLPRVQADFARMLITSRRMQRPEATARTSLG</sequence>
<gene>
    <name evidence="2" type="ORF">R7226_22660</name>
</gene>
<proteinExistence type="predicted"/>
<organism evidence="2 3">
    <name type="scientific">Conexibacter stalactiti</name>
    <dbReference type="NCBI Taxonomy" id="1940611"/>
    <lineage>
        <taxon>Bacteria</taxon>
        <taxon>Bacillati</taxon>
        <taxon>Actinomycetota</taxon>
        <taxon>Thermoleophilia</taxon>
        <taxon>Solirubrobacterales</taxon>
        <taxon>Conexibacteraceae</taxon>
        <taxon>Conexibacter</taxon>
    </lineage>
</organism>
<evidence type="ECO:0000313" key="2">
    <source>
        <dbReference type="EMBL" id="MDW5597166.1"/>
    </source>
</evidence>
<dbReference type="Pfam" id="PF14213">
    <property type="entry name" value="DUF4325"/>
    <property type="match status" value="1"/>
</dbReference>